<protein>
    <submittedName>
        <fullName evidence="1">Uncharacterized protein</fullName>
    </submittedName>
</protein>
<sequence>MRDSHVGGPMLWPYGDPWPVCSEPHQLETGGYAPDEIRSARAVGTWPESRPWPRTGSSREGGPAPFVGLAQFFRRDVPGLAPGPDNADLVQLFRCPYTHMSHQEYRCHLRWRRAAETESAERFLMSPPEVPLLRWENELPQPCVLHPEEVDTYPWAEGDTLPAPLIDLIDAWDDAQAAEHGPEALNYPCDLSIPPGWRVGGYPS</sequence>
<name>A0ABZ1LN87_9ACTN</name>
<dbReference type="RefSeq" id="WP_406336920.1">
    <property type="nucleotide sequence ID" value="NZ_CP108188.1"/>
</dbReference>
<dbReference type="Proteomes" id="UP001622594">
    <property type="component" value="Chromosome"/>
</dbReference>
<dbReference type="EMBL" id="CP108188">
    <property type="protein sequence ID" value="WTR74901.1"/>
    <property type="molecule type" value="Genomic_DNA"/>
</dbReference>
<proteinExistence type="predicted"/>
<organism evidence="1 2">
    <name type="scientific">Streptomyces zaomyceticus</name>
    <dbReference type="NCBI Taxonomy" id="68286"/>
    <lineage>
        <taxon>Bacteria</taxon>
        <taxon>Bacillati</taxon>
        <taxon>Actinomycetota</taxon>
        <taxon>Actinomycetes</taxon>
        <taxon>Kitasatosporales</taxon>
        <taxon>Streptomycetaceae</taxon>
        <taxon>Streptomyces</taxon>
    </lineage>
</organism>
<keyword evidence="2" id="KW-1185">Reference proteome</keyword>
<evidence type="ECO:0000313" key="2">
    <source>
        <dbReference type="Proteomes" id="UP001622594"/>
    </source>
</evidence>
<reference evidence="1 2" key="1">
    <citation type="submission" date="2022-10" db="EMBL/GenBank/DDBJ databases">
        <title>The complete genomes of actinobacterial strains from the NBC collection.</title>
        <authorList>
            <person name="Joergensen T.S."/>
            <person name="Alvarez Arevalo M."/>
            <person name="Sterndorff E.B."/>
            <person name="Faurdal D."/>
            <person name="Vuksanovic O."/>
            <person name="Mourched A.-S."/>
            <person name="Charusanti P."/>
            <person name="Shaw S."/>
            <person name="Blin K."/>
            <person name="Weber T."/>
        </authorList>
    </citation>
    <scope>NUCLEOTIDE SEQUENCE [LARGE SCALE GENOMIC DNA]</scope>
    <source>
        <strain evidence="1 2">NBC_00123</strain>
    </source>
</reference>
<accession>A0ABZ1LN87</accession>
<evidence type="ECO:0000313" key="1">
    <source>
        <dbReference type="EMBL" id="WTR74901.1"/>
    </source>
</evidence>
<gene>
    <name evidence="1" type="ORF">OG814_39340</name>
</gene>